<evidence type="ECO:0000313" key="2">
    <source>
        <dbReference type="EMBL" id="ABN64282.2"/>
    </source>
</evidence>
<feature type="region of interest" description="Disordered" evidence="1">
    <location>
        <begin position="246"/>
        <end position="275"/>
    </location>
</feature>
<sequence length="662" mass="70986">MSSLDLDFDNFLSPPMVQPKSASFSQVRTPMQRKSSNFFPVQTPRDIDDSFDHTLLADPGAIAPPYAKRHNSSPLIGSFNNRTGQSSSSSSSSKFFYANPGSGSGNPQLLTPLFADVSNSTPNSAPASVAPTSAGTNGRQTLSVFGGIDIGADLSNNLHSLNLNNNINNMLSPPPSAASTYNYQQSTPQQTGGSLGLLAISSPPNTASMLNLGGGGSTTATTSGSVTPSISSNSIWNDSNSLGHFGLNGNGNSNSNNSNSNNSNNKNPNNIGVNVNSNILNSTPKLSTLDELFDGEHKFSMENSYSDVFSNDMLFSPFYAHEGHSQNQFGEISSPLAPVARTASFTSSGSRPNFKSKENIYSSKLNTPSFVPSAVMSDGAKVMGSSTIEPTDSEVKLENTRAFINQIHSNANVNSGASSSSGHRGNLVFNNDSATLTSKLNQIERKESEISGRISRKNSGLPSFNITQVNSGIDRGNVRVSLPQTSSLQKQVTRNDVFIREILTTDETTKYSEDYCSTFYKRNSHGYMFTKEPTNTLKVNTTANKSWVQLKIKLPCSSPGQTRGRTDAPALLIKKLKVDVRHLPIWRPITMNGGASSYQGNGYSNSNYQGGKRYGNSNYNGYGNGSRRYSGGSGASGFGNNKEFRKPKNLNVSKRFGKKTSE</sequence>
<dbReference type="GeneID" id="4836718"/>
<feature type="region of interest" description="Disordered" evidence="1">
    <location>
        <begin position="211"/>
        <end position="230"/>
    </location>
</feature>
<evidence type="ECO:0000256" key="1">
    <source>
        <dbReference type="SAM" id="MobiDB-lite"/>
    </source>
</evidence>
<dbReference type="InParanoid" id="A3LN76"/>
<protein>
    <submittedName>
        <fullName evidence="2">Uncharacterized protein</fullName>
    </submittedName>
</protein>
<feature type="region of interest" description="Disordered" evidence="1">
    <location>
        <begin position="107"/>
        <end position="136"/>
    </location>
</feature>
<accession>A3LN76</accession>
<organism evidence="2 3">
    <name type="scientific">Scheffersomyces stipitis (strain ATCC 58785 / CBS 6054 / NBRC 10063 / NRRL Y-11545)</name>
    <name type="common">Yeast</name>
    <name type="synonym">Pichia stipitis</name>
    <dbReference type="NCBI Taxonomy" id="322104"/>
    <lineage>
        <taxon>Eukaryota</taxon>
        <taxon>Fungi</taxon>
        <taxon>Dikarya</taxon>
        <taxon>Ascomycota</taxon>
        <taxon>Saccharomycotina</taxon>
        <taxon>Pichiomycetes</taxon>
        <taxon>Debaryomycetaceae</taxon>
        <taxon>Scheffersomyces</taxon>
    </lineage>
</organism>
<evidence type="ECO:0000313" key="3">
    <source>
        <dbReference type="Proteomes" id="UP000002258"/>
    </source>
</evidence>
<feature type="compositionally biased region" description="Polar residues" evidence="1">
    <location>
        <begin position="177"/>
        <end position="192"/>
    </location>
</feature>
<name>A3LN76_PICST</name>
<dbReference type="Proteomes" id="UP000002258">
    <property type="component" value="Chromosome 2"/>
</dbReference>
<feature type="compositionally biased region" description="Polar residues" evidence="1">
    <location>
        <begin position="117"/>
        <end position="136"/>
    </location>
</feature>
<feature type="compositionally biased region" description="Low complexity" evidence="1">
    <location>
        <begin position="218"/>
        <end position="230"/>
    </location>
</feature>
<reference evidence="2 3" key="1">
    <citation type="journal article" date="2007" name="Nat. Biotechnol.">
        <title>Genome sequence of the lignocellulose-bioconverting and xylose-fermenting yeast Pichia stipitis.</title>
        <authorList>
            <person name="Jeffries T.W."/>
            <person name="Grigoriev I.V."/>
            <person name="Grimwood J."/>
            <person name="Laplaza J.M."/>
            <person name="Aerts A."/>
            <person name="Salamov A."/>
            <person name="Schmutz J."/>
            <person name="Lindquist E."/>
            <person name="Dehal P."/>
            <person name="Shapiro H."/>
            <person name="Jin Y.S."/>
            <person name="Passoth V."/>
            <person name="Richardson P.M."/>
        </authorList>
    </citation>
    <scope>NUCLEOTIDE SEQUENCE [LARGE SCALE GENOMIC DNA]</scope>
    <source>
        <strain evidence="3">ATCC 58785 / CBS 6054 / NBRC 10063 / NRRL Y-11545</strain>
    </source>
</reference>
<keyword evidence="3" id="KW-1185">Reference proteome</keyword>
<dbReference type="EMBL" id="CP000496">
    <property type="protein sequence ID" value="ABN64282.2"/>
    <property type="molecule type" value="Genomic_DNA"/>
</dbReference>
<feature type="region of interest" description="Disordered" evidence="1">
    <location>
        <begin position="630"/>
        <end position="662"/>
    </location>
</feature>
<dbReference type="KEGG" id="pic:PICST_66811"/>
<dbReference type="AlphaFoldDB" id="A3LN76"/>
<dbReference type="OrthoDB" id="4096888at2759"/>
<feature type="compositionally biased region" description="Polar residues" evidence="1">
    <location>
        <begin position="72"/>
        <end position="85"/>
    </location>
</feature>
<dbReference type="HOGENOM" id="CLU_414529_0_0_1"/>
<proteinExistence type="predicted"/>
<dbReference type="eggNOG" id="ENOG502RQAJ">
    <property type="taxonomic scope" value="Eukaryota"/>
</dbReference>
<feature type="region of interest" description="Disordered" evidence="1">
    <location>
        <begin position="175"/>
        <end position="194"/>
    </location>
</feature>
<dbReference type="RefSeq" id="XP_001382311.2">
    <property type="nucleotide sequence ID" value="XM_001382274.1"/>
</dbReference>
<gene>
    <name evidence="2" type="ORF">PICST_66811</name>
</gene>
<feature type="region of interest" description="Disordered" evidence="1">
    <location>
        <begin position="62"/>
        <end position="93"/>
    </location>
</feature>